<dbReference type="SUPFAM" id="SSF52743">
    <property type="entry name" value="Subtilisin-like"/>
    <property type="match status" value="1"/>
</dbReference>
<accession>A0ABV7YBN3</accession>
<keyword evidence="4 5" id="KW-0720">Serine protease</keyword>
<dbReference type="InterPro" id="IPR015500">
    <property type="entry name" value="Peptidase_S8_subtilisin-rel"/>
</dbReference>
<evidence type="ECO:0000259" key="8">
    <source>
        <dbReference type="Pfam" id="PF00082"/>
    </source>
</evidence>
<dbReference type="PROSITE" id="PS51892">
    <property type="entry name" value="SUBTILASE"/>
    <property type="match status" value="1"/>
</dbReference>
<evidence type="ECO:0000256" key="3">
    <source>
        <dbReference type="ARBA" id="ARBA00022801"/>
    </source>
</evidence>
<evidence type="ECO:0000313" key="10">
    <source>
        <dbReference type="Proteomes" id="UP001595699"/>
    </source>
</evidence>
<name>A0ABV7YBN3_9ACTN</name>
<organism evidence="9 10">
    <name type="scientific">Tenggerimyces flavus</name>
    <dbReference type="NCBI Taxonomy" id="1708749"/>
    <lineage>
        <taxon>Bacteria</taxon>
        <taxon>Bacillati</taxon>
        <taxon>Actinomycetota</taxon>
        <taxon>Actinomycetes</taxon>
        <taxon>Propionibacteriales</taxon>
        <taxon>Nocardioidaceae</taxon>
        <taxon>Tenggerimyces</taxon>
    </lineage>
</organism>
<dbReference type="PROSITE" id="PS00138">
    <property type="entry name" value="SUBTILASE_SER"/>
    <property type="match status" value="1"/>
</dbReference>
<dbReference type="InterPro" id="IPR036852">
    <property type="entry name" value="Peptidase_S8/S53_dom_sf"/>
</dbReference>
<sequence>MLRRRGGTVLPRVFLVAAALVGATFVAPTSAVLADDEAKSSSAADKPVVEPLSELTEKFEVEKYNAVDTTLQIAKPAEFTKLRAKAEKSGKVQVIAGLRMSHTAEGALSATAADSQRAMIGLRTSQIRAAVAGDGARVVTTFEYSPYVALELSSAALDRLQESGLASSVQENELDKLNLNESTVRVEATESWKMGRAGAGQNVAILDTGIQKNHPFLRFANGKSKVIAEGCYSLVRACPGGTSLTTKPGVGAPCSGTTQCHHGTHVGGIAAGRGKDMSGVARDAGLISLRVFSVFYDNSTCGGNAPCALSYTSDQIKALERVYGLSKTKKIASANMSLGSFNTYSRPCDTDPRKRIIDTLKSKRIATVISSGNSSSNTGVGAPGCISSAVTVGATNGGSVASFSNSNSYVDLLAPGVGILSSIPGSKYASFDGTSMAAPHVAGAFAILKGIRPGSAVSTIEGVLKATGAGVKDNDNGVLKRRIRVLSAGVRLADTGLRVAANYTAPQLDMTSDGVGLARRDGGASSTSFKISGIPGGAKVYLAKLVWTTIGGPDSTVTFNGKVTKGALVGASKPTCTNLNTGQPNRTYLASVKVTKNGNYPISGVGAGKTDGQGASLIVLFRKPTGLKGRVTLRVGASSALANNGTASAQLYTYGNGRHFRAPGLHFGVGDATSWKQENPMKFNRGNVTPGNYFTTSAGRDWDDRRRNISKGLVPAGKGNRPLTLQTKNDCMVLSYAAISWFTSG</sequence>
<feature type="chain" id="PRO_5047342159" evidence="7">
    <location>
        <begin position="35"/>
        <end position="745"/>
    </location>
</feature>
<dbReference type="RefSeq" id="WP_205122726.1">
    <property type="nucleotide sequence ID" value="NZ_JAFBCM010000001.1"/>
</dbReference>
<evidence type="ECO:0000256" key="4">
    <source>
        <dbReference type="ARBA" id="ARBA00022825"/>
    </source>
</evidence>
<dbReference type="InterPro" id="IPR023827">
    <property type="entry name" value="Peptidase_S8_Asp-AS"/>
</dbReference>
<keyword evidence="10" id="KW-1185">Reference proteome</keyword>
<evidence type="ECO:0000313" key="9">
    <source>
        <dbReference type="EMBL" id="MFC3762725.1"/>
    </source>
</evidence>
<comment type="similarity">
    <text evidence="1 5 6">Belongs to the peptidase S8 family.</text>
</comment>
<protein>
    <submittedName>
        <fullName evidence="9">S8 family serine peptidase</fullName>
    </submittedName>
</protein>
<evidence type="ECO:0000256" key="2">
    <source>
        <dbReference type="ARBA" id="ARBA00022670"/>
    </source>
</evidence>
<dbReference type="PROSITE" id="PS00136">
    <property type="entry name" value="SUBTILASE_ASP"/>
    <property type="match status" value="1"/>
</dbReference>
<evidence type="ECO:0000256" key="5">
    <source>
        <dbReference type="PROSITE-ProRule" id="PRU01240"/>
    </source>
</evidence>
<keyword evidence="7" id="KW-0732">Signal</keyword>
<dbReference type="Pfam" id="PF00082">
    <property type="entry name" value="Peptidase_S8"/>
    <property type="match status" value="1"/>
</dbReference>
<dbReference type="Gene3D" id="3.40.50.200">
    <property type="entry name" value="Peptidase S8/S53 domain"/>
    <property type="match status" value="1"/>
</dbReference>
<evidence type="ECO:0000256" key="7">
    <source>
        <dbReference type="SAM" id="SignalP"/>
    </source>
</evidence>
<dbReference type="PANTHER" id="PTHR43806:SF11">
    <property type="entry name" value="CEREVISIN-RELATED"/>
    <property type="match status" value="1"/>
</dbReference>
<dbReference type="PRINTS" id="PR00723">
    <property type="entry name" value="SUBTILISIN"/>
</dbReference>
<comment type="caution">
    <text evidence="9">The sequence shown here is derived from an EMBL/GenBank/DDBJ whole genome shotgun (WGS) entry which is preliminary data.</text>
</comment>
<evidence type="ECO:0000256" key="6">
    <source>
        <dbReference type="RuleBase" id="RU003355"/>
    </source>
</evidence>
<feature type="domain" description="Peptidase S8/S53" evidence="8">
    <location>
        <begin position="198"/>
        <end position="468"/>
    </location>
</feature>
<proteinExistence type="inferred from homology"/>
<dbReference type="InterPro" id="IPR050131">
    <property type="entry name" value="Peptidase_S8_subtilisin-like"/>
</dbReference>
<feature type="signal peptide" evidence="7">
    <location>
        <begin position="1"/>
        <end position="34"/>
    </location>
</feature>
<keyword evidence="3 5" id="KW-0378">Hydrolase</keyword>
<dbReference type="EMBL" id="JBHRZH010000016">
    <property type="protein sequence ID" value="MFC3762725.1"/>
    <property type="molecule type" value="Genomic_DNA"/>
</dbReference>
<feature type="active site" description="Charge relay system" evidence="5">
    <location>
        <position position="262"/>
    </location>
</feature>
<reference evidence="10" key="1">
    <citation type="journal article" date="2019" name="Int. J. Syst. Evol. Microbiol.">
        <title>The Global Catalogue of Microorganisms (GCM) 10K type strain sequencing project: providing services to taxonomists for standard genome sequencing and annotation.</title>
        <authorList>
            <consortium name="The Broad Institute Genomics Platform"/>
            <consortium name="The Broad Institute Genome Sequencing Center for Infectious Disease"/>
            <person name="Wu L."/>
            <person name="Ma J."/>
        </authorList>
    </citation>
    <scope>NUCLEOTIDE SEQUENCE [LARGE SCALE GENOMIC DNA]</scope>
    <source>
        <strain evidence="10">CGMCC 4.7241</strain>
    </source>
</reference>
<dbReference type="PROSITE" id="PS00137">
    <property type="entry name" value="SUBTILASE_HIS"/>
    <property type="match status" value="1"/>
</dbReference>
<evidence type="ECO:0000256" key="1">
    <source>
        <dbReference type="ARBA" id="ARBA00011073"/>
    </source>
</evidence>
<feature type="active site" description="Charge relay system" evidence="5">
    <location>
        <position position="435"/>
    </location>
</feature>
<gene>
    <name evidence="9" type="ORF">ACFOUW_17920</name>
</gene>
<dbReference type="Proteomes" id="UP001595699">
    <property type="component" value="Unassembled WGS sequence"/>
</dbReference>
<dbReference type="PANTHER" id="PTHR43806">
    <property type="entry name" value="PEPTIDASE S8"/>
    <property type="match status" value="1"/>
</dbReference>
<dbReference type="InterPro" id="IPR023828">
    <property type="entry name" value="Peptidase_S8_Ser-AS"/>
</dbReference>
<dbReference type="InterPro" id="IPR000209">
    <property type="entry name" value="Peptidase_S8/S53_dom"/>
</dbReference>
<feature type="active site" description="Charge relay system" evidence="5">
    <location>
        <position position="207"/>
    </location>
</feature>
<dbReference type="InterPro" id="IPR022398">
    <property type="entry name" value="Peptidase_S8_His-AS"/>
</dbReference>
<keyword evidence="2 5" id="KW-0645">Protease</keyword>